<comment type="caution">
    <text evidence="2">The sequence shown here is derived from an EMBL/GenBank/DDBJ whole genome shotgun (WGS) entry which is preliminary data.</text>
</comment>
<dbReference type="PROSITE" id="PS50003">
    <property type="entry name" value="PH_DOMAIN"/>
    <property type="match status" value="2"/>
</dbReference>
<dbReference type="SMART" id="SM00233">
    <property type="entry name" value="PH"/>
    <property type="match status" value="2"/>
</dbReference>
<dbReference type="PANTHER" id="PTHR14336">
    <property type="entry name" value="TANDEM PH DOMAIN CONTAINING PROTEIN"/>
    <property type="match status" value="1"/>
</dbReference>
<dbReference type="Proteomes" id="UP000076837">
    <property type="component" value="Unassembled WGS sequence"/>
</dbReference>
<feature type="compositionally biased region" description="Low complexity" evidence="1">
    <location>
        <begin position="448"/>
        <end position="488"/>
    </location>
</feature>
<dbReference type="EMBL" id="JYNV01000073">
    <property type="protein sequence ID" value="KZM27284.1"/>
    <property type="molecule type" value="Genomic_DNA"/>
</dbReference>
<feature type="compositionally biased region" description="Low complexity" evidence="1">
    <location>
        <begin position="280"/>
        <end position="289"/>
    </location>
</feature>
<proteinExistence type="predicted"/>
<feature type="region of interest" description="Disordered" evidence="1">
    <location>
        <begin position="1"/>
        <end position="91"/>
    </location>
</feature>
<feature type="compositionally biased region" description="Polar residues" evidence="1">
    <location>
        <begin position="294"/>
        <end position="331"/>
    </location>
</feature>
<dbReference type="SUPFAM" id="SSF50729">
    <property type="entry name" value="PH domain-like"/>
    <property type="match status" value="2"/>
</dbReference>
<dbReference type="Gene3D" id="2.30.29.30">
    <property type="entry name" value="Pleckstrin-homology domain (PH domain)/Phosphotyrosine-binding domain (PTB)"/>
    <property type="match status" value="2"/>
</dbReference>
<keyword evidence="3" id="KW-1185">Reference proteome</keyword>
<feature type="region of interest" description="Disordered" evidence="1">
    <location>
        <begin position="224"/>
        <end position="332"/>
    </location>
</feature>
<protein>
    <submittedName>
        <fullName evidence="2">Uncharacterized protein</fullName>
    </submittedName>
</protein>
<dbReference type="STRING" id="5454.A0A163KVR8"/>
<dbReference type="CDD" id="cd13299">
    <property type="entry name" value="PH2_PH_fungal"/>
    <property type="match status" value="1"/>
</dbReference>
<dbReference type="InterPro" id="IPR011993">
    <property type="entry name" value="PH-like_dom_sf"/>
</dbReference>
<dbReference type="Pfam" id="PF00169">
    <property type="entry name" value="PH"/>
    <property type="match status" value="2"/>
</dbReference>
<sequence>MAEGAPQMPTPTPTPTPTTPAPVRAPAAMGGTKLSTPAQPRFSSFQPQPQAQTQAQTQTRPQAQTQTRPQVQTQTRPQVQTQAQAQAHSAGVMSPVNQNGCFEFDRIIKAGSVLKRTRKTKQWKPIYIVLRPNCLSLYKDKAETKLRHQINLSEITAVARQKDSKKKMDHVFGIFSPARNYHLGAPTDRDAQAWVDLIRAEARIDEDEGELILLSPTGANTFTGFDPSHHAHTSPLSSSSDVEPSSLSPSALPPDPQPVPMHSARRPSQALNYSGNEQGSLSDLDFSDSAAPNAASTTSLPCSKSQTRNPLPRNRNVSQTSHLNVPASTSDSDPDRVVYHGWLYVLKSKGGVRQWKKVWVVLRPRCLAFYKNAEEYSAHLIIPFESIIDAVDIDSVSKSKQYCMQVISEEKNFRLCAKGENELAKWLGAFKSLLVRRREGEGKRMAQTPAVTTTAATPTLPSTPAVITTAATPTLPSTPSTATTTAPPQKRVSMTAPNVPPPTMQPLAIK</sequence>
<evidence type="ECO:0000256" key="1">
    <source>
        <dbReference type="SAM" id="MobiDB-lite"/>
    </source>
</evidence>
<dbReference type="OrthoDB" id="2157866at2759"/>
<dbReference type="AlphaFoldDB" id="A0A163KVR8"/>
<evidence type="ECO:0000313" key="2">
    <source>
        <dbReference type="EMBL" id="KZM27284.1"/>
    </source>
</evidence>
<dbReference type="InterPro" id="IPR051707">
    <property type="entry name" value="PI-Interact_SigTrans_Reg"/>
</dbReference>
<evidence type="ECO:0000313" key="3">
    <source>
        <dbReference type="Proteomes" id="UP000076837"/>
    </source>
</evidence>
<dbReference type="InterPro" id="IPR001849">
    <property type="entry name" value="PH_domain"/>
</dbReference>
<dbReference type="CDD" id="cd13298">
    <property type="entry name" value="PH1_PH_fungal"/>
    <property type="match status" value="1"/>
</dbReference>
<organism evidence="2 3">
    <name type="scientific">Didymella rabiei</name>
    <name type="common">Chickpea ascochyta blight fungus</name>
    <name type="synonym">Mycosphaerella rabiei</name>
    <dbReference type="NCBI Taxonomy" id="5454"/>
    <lineage>
        <taxon>Eukaryota</taxon>
        <taxon>Fungi</taxon>
        <taxon>Dikarya</taxon>
        <taxon>Ascomycota</taxon>
        <taxon>Pezizomycotina</taxon>
        <taxon>Dothideomycetes</taxon>
        <taxon>Pleosporomycetidae</taxon>
        <taxon>Pleosporales</taxon>
        <taxon>Pleosporineae</taxon>
        <taxon>Didymellaceae</taxon>
        <taxon>Ascochyta</taxon>
    </lineage>
</organism>
<dbReference type="PANTHER" id="PTHR14336:SF8">
    <property type="entry name" value="PROTEIN OPY1"/>
    <property type="match status" value="1"/>
</dbReference>
<feature type="compositionally biased region" description="Low complexity" evidence="1">
    <location>
        <begin position="37"/>
        <end position="87"/>
    </location>
</feature>
<feature type="compositionally biased region" description="Pro residues" evidence="1">
    <location>
        <begin position="8"/>
        <end position="20"/>
    </location>
</feature>
<feature type="region of interest" description="Disordered" evidence="1">
    <location>
        <begin position="441"/>
        <end position="510"/>
    </location>
</feature>
<feature type="compositionally biased region" description="Low complexity" evidence="1">
    <location>
        <begin position="234"/>
        <end position="250"/>
    </location>
</feature>
<name>A0A163KVR8_DIDRA</name>
<feature type="compositionally biased region" description="Polar residues" evidence="1">
    <location>
        <begin position="269"/>
        <end position="279"/>
    </location>
</feature>
<accession>A0A163KVR8</accession>
<reference evidence="2 3" key="1">
    <citation type="journal article" date="2016" name="Sci. Rep.">
        <title>Draft genome sequencing and secretome analysis of fungal phytopathogen Ascochyta rabiei provides insight into the necrotrophic effector repertoire.</title>
        <authorList>
            <person name="Verma S."/>
            <person name="Gazara R.K."/>
            <person name="Nizam S."/>
            <person name="Parween S."/>
            <person name="Chattopadhyay D."/>
            <person name="Verma P.K."/>
        </authorList>
    </citation>
    <scope>NUCLEOTIDE SEQUENCE [LARGE SCALE GENOMIC DNA]</scope>
    <source>
        <strain evidence="2 3">ArDII</strain>
    </source>
</reference>
<gene>
    <name evidence="2" type="ORF">ST47_g1564</name>
</gene>